<dbReference type="InterPro" id="IPR011335">
    <property type="entry name" value="Restrct_endonuc-II-like"/>
</dbReference>
<evidence type="ECO:0000256" key="17">
    <source>
        <dbReference type="SAM" id="MobiDB-lite"/>
    </source>
</evidence>
<comment type="function">
    <text evidence="15">A helicase/nuclease that prepares dsDNA breaks (DSB) for recombinational DNA repair. Binds to DSBs and unwinds DNA via a highly rapid and processive ATP-dependent bidirectional helicase activity. Unwinds dsDNA until it encounters a Chi (crossover hotspot instigator) sequence from the 3' direction. Cuts ssDNA a few nucleotides 3' to the Chi site. The properties and activities of the enzyme are changed at Chi. The Chi-altered holoenzyme produces a long 3'-ssDNA overhang and facilitates RecA-binding to the ssDNA for homologous DNA recombination and repair. Holoenzyme degrades any linearized DNA that is unable to undergo homologous recombination. In the holoenzyme this subunit contributes ATPase, 3'-5' helicase, exonuclease activity and loads RecA onto ssDNA.</text>
</comment>
<keyword evidence="8 15" id="KW-0067">ATP-binding</keyword>
<evidence type="ECO:0000256" key="4">
    <source>
        <dbReference type="ARBA" id="ARBA00022763"/>
    </source>
</evidence>
<dbReference type="InterPro" id="IPR011604">
    <property type="entry name" value="PDDEXK-like_dom_sf"/>
</dbReference>
<feature type="region of interest" description="Nuclease activity, interacts with RecD and RecA" evidence="15">
    <location>
        <begin position="905"/>
        <end position="1243"/>
    </location>
</feature>
<evidence type="ECO:0000256" key="8">
    <source>
        <dbReference type="ARBA" id="ARBA00022840"/>
    </source>
</evidence>
<keyword evidence="3 15" id="KW-0547">Nucleotide-binding</keyword>
<evidence type="ECO:0000256" key="14">
    <source>
        <dbReference type="ARBA" id="ARBA00048988"/>
    </source>
</evidence>
<dbReference type="PROSITE" id="PS51217">
    <property type="entry name" value="UVRD_HELICASE_CTER"/>
    <property type="match status" value="1"/>
</dbReference>
<keyword evidence="9 15" id="KW-0460">Magnesium</keyword>
<dbReference type="SUPFAM" id="SSF52980">
    <property type="entry name" value="Restriction endonuclease-like"/>
    <property type="match status" value="1"/>
</dbReference>
<reference evidence="20 21" key="1">
    <citation type="submission" date="2022-03" db="EMBL/GenBank/DDBJ databases">
        <title>Luteimonas soily sp. nov., a novel bacterium isolated from the soil.</title>
        <authorList>
            <person name="Zhang X."/>
        </authorList>
    </citation>
    <scope>NUCLEOTIDE SEQUENCE [LARGE SCALE GENOMIC DNA]</scope>
    <source>
        <strain evidence="20 21">50</strain>
    </source>
</reference>
<dbReference type="InterPro" id="IPR000212">
    <property type="entry name" value="DNA_helicase_UvrD/REP"/>
</dbReference>
<dbReference type="HAMAP" id="MF_01485">
    <property type="entry name" value="RecB"/>
    <property type="match status" value="1"/>
</dbReference>
<feature type="active site" description="For nuclease activity" evidence="15">
    <location>
        <position position="1105"/>
    </location>
</feature>
<evidence type="ECO:0000256" key="15">
    <source>
        <dbReference type="HAMAP-Rule" id="MF_01485"/>
    </source>
</evidence>
<dbReference type="InterPro" id="IPR014017">
    <property type="entry name" value="DNA_helicase_UvrD-like_C"/>
</dbReference>
<dbReference type="EMBL" id="JALGCL010000003">
    <property type="protein sequence ID" value="MCJ0826261.1"/>
    <property type="molecule type" value="Genomic_DNA"/>
</dbReference>
<dbReference type="Gene3D" id="3.40.50.300">
    <property type="entry name" value="P-loop containing nucleotide triphosphate hydrolases"/>
    <property type="match status" value="2"/>
</dbReference>
<evidence type="ECO:0000256" key="16">
    <source>
        <dbReference type="PROSITE-ProRule" id="PRU00560"/>
    </source>
</evidence>
<evidence type="ECO:0000256" key="10">
    <source>
        <dbReference type="ARBA" id="ARBA00023125"/>
    </source>
</evidence>
<organism evidence="20 21">
    <name type="scientific">Cognatiluteimonas sedimenti</name>
    <dbReference type="NCBI Taxonomy" id="2927791"/>
    <lineage>
        <taxon>Bacteria</taxon>
        <taxon>Pseudomonadati</taxon>
        <taxon>Pseudomonadota</taxon>
        <taxon>Gammaproteobacteria</taxon>
        <taxon>Lysobacterales</taxon>
        <taxon>Lysobacteraceae</taxon>
        <taxon>Cognatiluteimonas</taxon>
    </lineage>
</organism>
<comment type="caution">
    <text evidence="20">The sequence shown here is derived from an EMBL/GenBank/DDBJ whole genome shotgun (WGS) entry which is preliminary data.</text>
</comment>
<dbReference type="RefSeq" id="WP_243321565.1">
    <property type="nucleotide sequence ID" value="NZ_JALGCL010000003.1"/>
</dbReference>
<dbReference type="PANTHER" id="PTHR11070:SF23">
    <property type="entry name" value="RECBCD ENZYME SUBUNIT RECB"/>
    <property type="match status" value="1"/>
</dbReference>
<evidence type="ECO:0000256" key="9">
    <source>
        <dbReference type="ARBA" id="ARBA00022842"/>
    </source>
</evidence>
<feature type="binding site" evidence="16">
    <location>
        <begin position="23"/>
        <end position="30"/>
    </location>
    <ligand>
        <name>ATP</name>
        <dbReference type="ChEBI" id="CHEBI:30616"/>
    </ligand>
</feature>
<evidence type="ECO:0000256" key="7">
    <source>
        <dbReference type="ARBA" id="ARBA00022839"/>
    </source>
</evidence>
<feature type="compositionally biased region" description="Basic and acidic residues" evidence="17">
    <location>
        <begin position="522"/>
        <end position="538"/>
    </location>
</feature>
<comment type="domain">
    <text evidence="15">The C-terminal domain has nuclease activity and interacts with RecD. It interacts with RecA, facilitating its loading onto ssDNA.</text>
</comment>
<comment type="cofactor">
    <cofactor evidence="15">
        <name>Mg(2+)</name>
        <dbReference type="ChEBI" id="CHEBI:18420"/>
    </cofactor>
    <text evidence="15">Binds 1 Mg(2+) ion per subunit.</text>
</comment>
<keyword evidence="7 15" id="KW-0269">Exonuclease</keyword>
<evidence type="ECO:0000259" key="19">
    <source>
        <dbReference type="PROSITE" id="PS51217"/>
    </source>
</evidence>
<dbReference type="SUPFAM" id="SSF52540">
    <property type="entry name" value="P-loop containing nucleoside triphosphate hydrolases"/>
    <property type="match status" value="1"/>
</dbReference>
<dbReference type="Gene3D" id="1.10.486.10">
    <property type="entry name" value="PCRA, domain 4"/>
    <property type="match status" value="1"/>
</dbReference>
<comment type="similarity">
    <text evidence="15">Belongs to the helicase family. UvrD subfamily.</text>
</comment>
<keyword evidence="12 15" id="KW-0413">Isomerase</keyword>
<dbReference type="InterPro" id="IPR038726">
    <property type="entry name" value="PDDEXK_AddAB-type"/>
</dbReference>
<comment type="miscellaneous">
    <text evidence="15">In the RecBCD complex, RecB has a slow 3'-5' helicase, an exonuclease activity and loads RecA onto ssDNA, RecD has a fast 5'-3' helicase activity, while RecC stimulates the ATPase and processivity of the RecB helicase and contributes to recognition of the Chi site.</text>
</comment>
<feature type="region of interest" description="Disordered" evidence="17">
    <location>
        <begin position="916"/>
        <end position="957"/>
    </location>
</feature>
<evidence type="ECO:0000256" key="11">
    <source>
        <dbReference type="ARBA" id="ARBA00023204"/>
    </source>
</evidence>
<name>A0ABT0A5K7_9GAMM</name>
<keyword evidence="21" id="KW-1185">Reference proteome</keyword>
<evidence type="ECO:0000256" key="1">
    <source>
        <dbReference type="ARBA" id="ARBA00022722"/>
    </source>
</evidence>
<dbReference type="InterPro" id="IPR027417">
    <property type="entry name" value="P-loop_NTPase"/>
</dbReference>
<keyword evidence="11 15" id="KW-0234">DNA repair</keyword>
<keyword evidence="2 15" id="KW-0479">Metal-binding</keyword>
<dbReference type="Pfam" id="PF00580">
    <property type="entry name" value="UvrD-helicase"/>
    <property type="match status" value="1"/>
</dbReference>
<dbReference type="Pfam" id="PF12705">
    <property type="entry name" value="PDDEXK_1"/>
    <property type="match status" value="1"/>
</dbReference>
<dbReference type="Gene3D" id="1.10.3170.10">
    <property type="entry name" value="Recbcd, chain B, domain 2"/>
    <property type="match status" value="1"/>
</dbReference>
<dbReference type="Proteomes" id="UP001165423">
    <property type="component" value="Unassembled WGS sequence"/>
</dbReference>
<comment type="domain">
    <text evidence="15">The N-terminal DNA-binding domain is a ssDNA-dependent ATPase and has ATP-dependent 3'-5' helicase function. This domain interacts with RecC.</text>
</comment>
<feature type="binding site" evidence="15">
    <location>
        <position position="1092"/>
    </location>
    <ligand>
        <name>Mg(2+)</name>
        <dbReference type="ChEBI" id="CHEBI:18420"/>
    </ligand>
</feature>
<feature type="region of interest" description="Disordered" evidence="17">
    <location>
        <begin position="515"/>
        <end position="538"/>
    </location>
</feature>
<feature type="region of interest" description="Disordered" evidence="17">
    <location>
        <begin position="874"/>
        <end position="893"/>
    </location>
</feature>
<evidence type="ECO:0000256" key="2">
    <source>
        <dbReference type="ARBA" id="ARBA00022723"/>
    </source>
</evidence>
<feature type="domain" description="UvrD-like helicase C-terminal" evidence="19">
    <location>
        <begin position="514"/>
        <end position="762"/>
    </location>
</feature>
<dbReference type="PANTHER" id="PTHR11070">
    <property type="entry name" value="UVRD / RECB / PCRA DNA HELICASE FAMILY MEMBER"/>
    <property type="match status" value="1"/>
</dbReference>
<evidence type="ECO:0000256" key="13">
    <source>
        <dbReference type="ARBA" id="ARBA00034617"/>
    </source>
</evidence>
<protein>
    <recommendedName>
        <fullName evidence="15">RecBCD enzyme subunit RecB</fullName>
        <ecNumber evidence="15">3.1.11.5</ecNumber>
        <ecNumber evidence="15">5.6.2.4</ecNumber>
    </recommendedName>
    <alternativeName>
        <fullName evidence="15">DNA 3'-5' helicase subunit RecB</fullName>
    </alternativeName>
    <alternativeName>
        <fullName evidence="15">Exonuclease V subunit RecB</fullName>
        <shortName evidence="15">ExoV subunit RecB</shortName>
    </alternativeName>
    <alternativeName>
        <fullName evidence="15">Helicase/nuclease RecBCD subunit RecB</fullName>
    </alternativeName>
</protein>
<dbReference type="EC" id="5.6.2.4" evidence="15"/>
<dbReference type="CDD" id="cd22352">
    <property type="entry name" value="RecB_C-like"/>
    <property type="match status" value="1"/>
</dbReference>
<dbReference type="Gene3D" id="3.90.320.10">
    <property type="match status" value="1"/>
</dbReference>
<dbReference type="PROSITE" id="PS51198">
    <property type="entry name" value="UVRD_HELICASE_ATP_BIND"/>
    <property type="match status" value="1"/>
</dbReference>
<proteinExistence type="inferred from homology"/>
<feature type="binding site" evidence="15">
    <location>
        <position position="968"/>
    </location>
    <ligand>
        <name>Mg(2+)</name>
        <dbReference type="ChEBI" id="CHEBI:18420"/>
    </ligand>
</feature>
<evidence type="ECO:0000256" key="3">
    <source>
        <dbReference type="ARBA" id="ARBA00022741"/>
    </source>
</evidence>
<comment type="catalytic activity">
    <reaction evidence="15">
        <text>Exonucleolytic cleavage (in the presence of ATP) in either 5'- to 3'- or 3'- to 5'-direction to yield 5'-phosphooligonucleotides.</text>
        <dbReference type="EC" id="3.1.11.5"/>
    </reaction>
</comment>
<feature type="region of interest" description="DNA-binding and helicase activity, interacts with RecC" evidence="15">
    <location>
        <begin position="1"/>
        <end position="877"/>
    </location>
</feature>
<accession>A0ABT0A5K7</accession>
<dbReference type="EC" id="3.1.11.5" evidence="15"/>
<evidence type="ECO:0000256" key="12">
    <source>
        <dbReference type="ARBA" id="ARBA00023235"/>
    </source>
</evidence>
<evidence type="ECO:0000313" key="21">
    <source>
        <dbReference type="Proteomes" id="UP001165423"/>
    </source>
</evidence>
<keyword evidence="4 15" id="KW-0227">DNA damage</keyword>
<comment type="catalytic activity">
    <reaction evidence="14 15">
        <text>ATP + H2O = ADP + phosphate + H(+)</text>
        <dbReference type="Rhea" id="RHEA:13065"/>
        <dbReference type="ChEBI" id="CHEBI:15377"/>
        <dbReference type="ChEBI" id="CHEBI:15378"/>
        <dbReference type="ChEBI" id="CHEBI:30616"/>
        <dbReference type="ChEBI" id="CHEBI:43474"/>
        <dbReference type="ChEBI" id="CHEBI:456216"/>
        <dbReference type="EC" id="5.6.2.4"/>
    </reaction>
</comment>
<comment type="catalytic activity">
    <reaction evidence="13 15">
        <text>Couples ATP hydrolysis with the unwinding of duplex DNA by translocating in the 3'-5' direction.</text>
        <dbReference type="EC" id="5.6.2.4"/>
    </reaction>
</comment>
<evidence type="ECO:0000313" key="20">
    <source>
        <dbReference type="EMBL" id="MCJ0826261.1"/>
    </source>
</evidence>
<dbReference type="Pfam" id="PF13361">
    <property type="entry name" value="UvrD_C"/>
    <property type="match status" value="1"/>
</dbReference>
<feature type="domain" description="UvrD-like helicase ATP-binding" evidence="18">
    <location>
        <begin position="2"/>
        <end position="466"/>
    </location>
</feature>
<keyword evidence="1 15" id="KW-0540">Nuclease</keyword>
<keyword evidence="5 15" id="KW-0378">Hydrolase</keyword>
<keyword evidence="10 15" id="KW-0238">DNA-binding</keyword>
<comment type="subunit">
    <text evidence="15">Heterotrimer of RecB, RecC and RecD. All subunits contribute to DNA-binding. Interacts with RecA.</text>
</comment>
<gene>
    <name evidence="15" type="primary">recB</name>
    <name evidence="20" type="ORF">MQC88_09920</name>
</gene>
<sequence length="1243" mass="133910">MSAAPVRDPYLELPLDGVRLIEASAGTGKTFTLATLVTRLVVERELRVGQVLAVTFTEAATQELRKRIRERLLLALALVDAPAADGEDAEAALTRDILHAHLARSGERPDALRRRLRAAALEIDLAAIFTIHGFCARVLREHALESGQGFDPPELLANDRGLREELAADLWRAHGCDAAGADDLAALWKGGPEALAADLRALMREPVLLPPDAPLPGDSMPAVLDAGRALADGFRAHGPEFLAVLLDALERKVLHGGSYKAAWIEQLWTELAGWCEGGDYTKPLHEKLPWLTPRTMQEKTNKAHVGNTPQSPLCELIDVYLRAVAECDAYGVRRRIALLHRIRADANARLALLKQQRRVQTYDDMIDGVADALDGPHGDALARSLRAQYAVALVDEFQDTDARQWRIFDRVFGSGAAADGGAPALFLVGDPKQAIYGFRGGDVHTYLAARATADEAPALAHNFRSRPSVLAAIAALYDQAGDDAFVDPRIRFLAVEAGGKRTDADFQRGGVPAPALTLWRAPDPKPNDKGETKPWKAEDSRAQCTAACVAAIHAVLSEGRAGTATIDGQPVQPGDIAVLVRTHGEATRIQQALAAVGIPAVAAGKLSLFATPEARELHALLLALLQSGDDGRLRAALSTVLVGVDAAAIAALDGSNHDWQHQALAWRERLLRGGPLALVGDLCAEHAPRLLGLTDGERRVGNYLQLAEALQEAQADTLGLHGLVDWLGARIANADPDDETQLLRLESDARRVQIVTLHKSKGLEYPLVFLPFIGIGGKEPTPGRFCIAQGGDANARRLHWKIEVPEAEWDDAKQGWTTEQHAEQARLLYVGLTRARHALWLANGAFYNAGKAALAPMLADLSALQAEPSIRVDNAGPPASLSRLPPESDAAVPPARVATRALSTDWWVHSFSSLTRKTGPAEDASTSATLPAPGGTDETPAAEDDRAPVPVPAHDTRFAGPQFGVAMHTALERADFAAWRAWLPGDPAPGNEAAVIADALREQGYAEDVLDDGVVFVTSLVGRTLRVVLPEGVQLCHVPAEARRPELEFQFPLRPTRVDALLQLLHAHGVVPERHAFGFRQRLEGLMTGLVDLTYQHDGRWYVLDYKSNRLPRYDADALDEAMHHSEYDLQALVYTLALHRWLRFRLGDAADGGGYDYARDFGGHRYVFSRGIDLDVPANSGPANRGPADGGPADGAPAGVFARKFDPTLIHALDALFAGALLPLPLAGEGRGEGRSGREVSP</sequence>
<dbReference type="InterPro" id="IPR004586">
    <property type="entry name" value="RecB"/>
</dbReference>
<keyword evidence="6 15" id="KW-0347">Helicase</keyword>
<dbReference type="InterPro" id="IPR014016">
    <property type="entry name" value="UvrD-like_ATP-bd"/>
</dbReference>
<evidence type="ECO:0000256" key="6">
    <source>
        <dbReference type="ARBA" id="ARBA00022806"/>
    </source>
</evidence>
<feature type="binding site" evidence="15">
    <location>
        <position position="1105"/>
    </location>
    <ligand>
        <name>Mg(2+)</name>
        <dbReference type="ChEBI" id="CHEBI:18420"/>
    </ligand>
</feature>
<evidence type="ECO:0000256" key="5">
    <source>
        <dbReference type="ARBA" id="ARBA00022801"/>
    </source>
</evidence>
<evidence type="ECO:0000259" key="18">
    <source>
        <dbReference type="PROSITE" id="PS51198"/>
    </source>
</evidence>